<dbReference type="InParanoid" id="A0A068V9N9"/>
<keyword evidence="2" id="KW-1185">Reference proteome</keyword>
<reference evidence="2" key="1">
    <citation type="journal article" date="2014" name="Science">
        <title>The coffee genome provides insight into the convergent evolution of caffeine biosynthesis.</title>
        <authorList>
            <person name="Denoeud F."/>
            <person name="Carretero-Paulet L."/>
            <person name="Dereeper A."/>
            <person name="Droc G."/>
            <person name="Guyot R."/>
            <person name="Pietrella M."/>
            <person name="Zheng C."/>
            <person name="Alberti A."/>
            <person name="Anthony F."/>
            <person name="Aprea G."/>
            <person name="Aury J.M."/>
            <person name="Bento P."/>
            <person name="Bernard M."/>
            <person name="Bocs S."/>
            <person name="Campa C."/>
            <person name="Cenci A."/>
            <person name="Combes M.C."/>
            <person name="Crouzillat D."/>
            <person name="Da Silva C."/>
            <person name="Daddiego L."/>
            <person name="De Bellis F."/>
            <person name="Dussert S."/>
            <person name="Garsmeur O."/>
            <person name="Gayraud T."/>
            <person name="Guignon V."/>
            <person name="Jahn K."/>
            <person name="Jamilloux V."/>
            <person name="Joet T."/>
            <person name="Labadie K."/>
            <person name="Lan T."/>
            <person name="Leclercq J."/>
            <person name="Lepelley M."/>
            <person name="Leroy T."/>
            <person name="Li L.T."/>
            <person name="Librado P."/>
            <person name="Lopez L."/>
            <person name="Munoz A."/>
            <person name="Noel B."/>
            <person name="Pallavicini A."/>
            <person name="Perrotta G."/>
            <person name="Poncet V."/>
            <person name="Pot D."/>
            <person name="Priyono X."/>
            <person name="Rigoreau M."/>
            <person name="Rouard M."/>
            <person name="Rozas J."/>
            <person name="Tranchant-Dubreuil C."/>
            <person name="VanBuren R."/>
            <person name="Zhang Q."/>
            <person name="Andrade A.C."/>
            <person name="Argout X."/>
            <person name="Bertrand B."/>
            <person name="de Kochko A."/>
            <person name="Graziosi G."/>
            <person name="Henry R.J."/>
            <person name="Jayarama X."/>
            <person name="Ming R."/>
            <person name="Nagai C."/>
            <person name="Rounsley S."/>
            <person name="Sankoff D."/>
            <person name="Giuliano G."/>
            <person name="Albert V.A."/>
            <person name="Wincker P."/>
            <person name="Lashermes P."/>
        </authorList>
    </citation>
    <scope>NUCLEOTIDE SEQUENCE [LARGE SCALE GENOMIC DNA]</scope>
    <source>
        <strain evidence="2">cv. DH200-94</strain>
    </source>
</reference>
<name>A0A068V9N9_COFCA</name>
<sequence>MALPVPFLLRCAYMVLGSMALEPCLHFFWYLLETFPQSTADGMRLALVVTTDNLNGNCMQVSPSPFSLLHCHGKEKAWLSLDSGSPSLLH</sequence>
<organism evidence="1 2">
    <name type="scientific">Coffea canephora</name>
    <name type="common">Robusta coffee</name>
    <dbReference type="NCBI Taxonomy" id="49390"/>
    <lineage>
        <taxon>Eukaryota</taxon>
        <taxon>Viridiplantae</taxon>
        <taxon>Streptophyta</taxon>
        <taxon>Embryophyta</taxon>
        <taxon>Tracheophyta</taxon>
        <taxon>Spermatophyta</taxon>
        <taxon>Magnoliopsida</taxon>
        <taxon>eudicotyledons</taxon>
        <taxon>Gunneridae</taxon>
        <taxon>Pentapetalae</taxon>
        <taxon>asterids</taxon>
        <taxon>lamiids</taxon>
        <taxon>Gentianales</taxon>
        <taxon>Rubiaceae</taxon>
        <taxon>Ixoroideae</taxon>
        <taxon>Gardenieae complex</taxon>
        <taxon>Bertiereae - Coffeeae clade</taxon>
        <taxon>Coffeeae</taxon>
        <taxon>Coffea</taxon>
    </lineage>
</organism>
<accession>A0A068V9N9</accession>
<dbReference type="AlphaFoldDB" id="A0A068V9N9"/>
<gene>
    <name evidence="1" type="ORF">GSCOC_T00000720001</name>
</gene>
<dbReference type="EMBL" id="HG739232">
    <property type="protein sequence ID" value="CDP17232.1"/>
    <property type="molecule type" value="Genomic_DNA"/>
</dbReference>
<evidence type="ECO:0000313" key="1">
    <source>
        <dbReference type="EMBL" id="CDP17232.1"/>
    </source>
</evidence>
<dbReference type="Proteomes" id="UP000295252">
    <property type="component" value="Chromosome IV"/>
</dbReference>
<protein>
    <submittedName>
        <fullName evidence="1">Uncharacterized protein</fullName>
    </submittedName>
</protein>
<evidence type="ECO:0000313" key="2">
    <source>
        <dbReference type="Proteomes" id="UP000295252"/>
    </source>
</evidence>
<dbReference type="Gramene" id="CDP17232">
    <property type="protein sequence ID" value="CDP17232"/>
    <property type="gene ID" value="GSCOC_T00000720001"/>
</dbReference>
<proteinExistence type="predicted"/>